<reference evidence="8 9" key="1">
    <citation type="submission" date="2019-07" db="EMBL/GenBank/DDBJ databases">
        <title>Novel species of Flavobacterium.</title>
        <authorList>
            <person name="Liu Q."/>
            <person name="Xin Y.-H."/>
        </authorList>
    </citation>
    <scope>NUCLEOTIDE SEQUENCE [LARGE SCALE GENOMIC DNA]</scope>
    <source>
        <strain evidence="8 9">LB3P56</strain>
    </source>
</reference>
<protein>
    <submittedName>
        <fullName evidence="8">[FeFe] hydrogenase H-cluster radical SAM maturase HydE</fullName>
    </submittedName>
</protein>
<dbReference type="InterPro" id="IPR013785">
    <property type="entry name" value="Aldolase_TIM"/>
</dbReference>
<dbReference type="OrthoDB" id="9775764at2"/>
<dbReference type="Gene3D" id="3.20.20.70">
    <property type="entry name" value="Aldolase class I"/>
    <property type="match status" value="1"/>
</dbReference>
<dbReference type="SFLD" id="SFLDS00029">
    <property type="entry name" value="Radical_SAM"/>
    <property type="match status" value="1"/>
</dbReference>
<keyword evidence="2" id="KW-0479">Metal-binding</keyword>
<feature type="binding site" evidence="6">
    <location>
        <position position="156"/>
    </location>
    <ligand>
        <name>S-adenosyl-L-methionine</name>
        <dbReference type="ChEBI" id="CHEBI:59789"/>
    </ligand>
</feature>
<comment type="cofactor">
    <cofactor evidence="5">
        <name>[4Fe-4S] cluster</name>
        <dbReference type="ChEBI" id="CHEBI:49883"/>
    </cofactor>
    <text evidence="5">Binds 1 [4Fe-4S] cluster. The cluster is coordinated with 3 cysteines and an exchangeable S-adenosyl-L-methionine.</text>
</comment>
<dbReference type="GO" id="GO:0051539">
    <property type="term" value="F:4 iron, 4 sulfur cluster binding"/>
    <property type="evidence" value="ECO:0007669"/>
    <property type="project" value="UniProtKB-KW"/>
</dbReference>
<feature type="binding site" evidence="5">
    <location>
        <position position="54"/>
    </location>
    <ligand>
        <name>[4Fe-4S] cluster</name>
        <dbReference type="ChEBI" id="CHEBI:49883"/>
        <note>4Fe-4S-S-AdoMet</note>
    </ligand>
</feature>
<dbReference type="InterPro" id="IPR006638">
    <property type="entry name" value="Elp3/MiaA/NifB-like_rSAM"/>
</dbReference>
<dbReference type="InterPro" id="IPR024021">
    <property type="entry name" value="FeFe-hyd_HydE_rSAM"/>
</dbReference>
<dbReference type="NCBIfam" id="TIGR03956">
    <property type="entry name" value="rSAM_HydE"/>
    <property type="match status" value="1"/>
</dbReference>
<dbReference type="SFLD" id="SFLDF00348">
    <property type="entry name" value="FeFe_hydrogenase_maturase_(Hyd"/>
    <property type="match status" value="1"/>
</dbReference>
<dbReference type="PIRSF" id="PIRSF004762">
    <property type="entry name" value="CHP00423"/>
    <property type="match status" value="1"/>
</dbReference>
<dbReference type="InterPro" id="IPR034422">
    <property type="entry name" value="HydE/PylB-like"/>
</dbReference>
<dbReference type="GO" id="GO:0016740">
    <property type="term" value="F:transferase activity"/>
    <property type="evidence" value="ECO:0007669"/>
    <property type="project" value="TreeGrafter"/>
</dbReference>
<dbReference type="PROSITE" id="PS51918">
    <property type="entry name" value="RADICAL_SAM"/>
    <property type="match status" value="1"/>
</dbReference>
<evidence type="ECO:0000256" key="5">
    <source>
        <dbReference type="PIRSR" id="PIRSR004762-1"/>
    </source>
</evidence>
<dbReference type="InterPro" id="IPR058240">
    <property type="entry name" value="rSAM_sf"/>
</dbReference>
<keyword evidence="5" id="KW-0004">4Fe-4S</keyword>
<keyword evidence="3 5" id="KW-0408">Iron</keyword>
<evidence type="ECO:0000313" key="8">
    <source>
        <dbReference type="EMBL" id="TRX21726.1"/>
    </source>
</evidence>
<feature type="binding site" evidence="5">
    <location>
        <position position="58"/>
    </location>
    <ligand>
        <name>[4Fe-4S] cluster</name>
        <dbReference type="ChEBI" id="CHEBI:49883"/>
        <note>4Fe-4S-S-AdoMet</note>
    </ligand>
</feature>
<evidence type="ECO:0000256" key="4">
    <source>
        <dbReference type="ARBA" id="ARBA00023014"/>
    </source>
</evidence>
<dbReference type="SUPFAM" id="SSF102114">
    <property type="entry name" value="Radical SAM enzymes"/>
    <property type="match status" value="1"/>
</dbReference>
<evidence type="ECO:0000259" key="7">
    <source>
        <dbReference type="PROSITE" id="PS51918"/>
    </source>
</evidence>
<dbReference type="SFLD" id="SFLDG01280">
    <property type="entry name" value="HydE/PylB-like"/>
    <property type="match status" value="1"/>
</dbReference>
<feature type="domain" description="Radical SAM core" evidence="7">
    <location>
        <begin position="40"/>
        <end position="268"/>
    </location>
</feature>
<keyword evidence="1 5" id="KW-0949">S-adenosyl-L-methionine</keyword>
<evidence type="ECO:0000313" key="9">
    <source>
        <dbReference type="Proteomes" id="UP000318585"/>
    </source>
</evidence>
<dbReference type="PANTHER" id="PTHR43726:SF1">
    <property type="entry name" value="BIOTIN SYNTHASE"/>
    <property type="match status" value="1"/>
</dbReference>
<dbReference type="GO" id="GO:0046872">
    <property type="term" value="F:metal ion binding"/>
    <property type="evidence" value="ECO:0007669"/>
    <property type="project" value="UniProtKB-KW"/>
</dbReference>
<organism evidence="8 9">
    <name type="scientific">Flavobacterium franklandianum</name>
    <dbReference type="NCBI Taxonomy" id="2594430"/>
    <lineage>
        <taxon>Bacteria</taxon>
        <taxon>Pseudomonadati</taxon>
        <taxon>Bacteroidota</taxon>
        <taxon>Flavobacteriia</taxon>
        <taxon>Flavobacteriales</taxon>
        <taxon>Flavobacteriaceae</taxon>
        <taxon>Flavobacterium</taxon>
    </lineage>
</organism>
<keyword evidence="9" id="KW-1185">Reference proteome</keyword>
<dbReference type="Pfam" id="PF04055">
    <property type="entry name" value="Radical_SAM"/>
    <property type="match status" value="1"/>
</dbReference>
<feature type="binding site" evidence="5">
    <location>
        <position position="61"/>
    </location>
    <ligand>
        <name>[4Fe-4S] cluster</name>
        <dbReference type="ChEBI" id="CHEBI:49883"/>
        <note>4Fe-4S-S-AdoMet</note>
    </ligand>
</feature>
<sequence>MVNQTSFYKKDLITMLNADEEDQIILFKKSKEITDSLIGNKVHLRGLIEYSNVCIKDCLYCGIQKSNKNTQRYTLSDEEVIQCALYALEHNYGSIAIQSGERTDPLFISKITHLLKGIKKLSNGKLGITLSLGEQTLETYKEWFDAGAHRYLLRIETSNRALYSKIHPNNDLHNFDKRLEALQNIRKAGFQLGTGVMIGLPHQTIGNLADDLLFLKALDVDMVGMGPYIEHFETPLFEARHLLKTPQERLDLTFKMIASLRIIMKDINIVAATALQAIDKIGREKAIRYGANILMPNITPGNFRNNYKLYQDKPCTDENANDCNTCIDARMSMIGSKIGYNEWGDSKHFTNLKV</sequence>
<dbReference type="SMART" id="SM00729">
    <property type="entry name" value="Elp3"/>
    <property type="match status" value="1"/>
</dbReference>
<accession>A0A553CMH9</accession>
<dbReference type="EMBL" id="VJZR01000004">
    <property type="protein sequence ID" value="TRX21726.1"/>
    <property type="molecule type" value="Genomic_DNA"/>
</dbReference>
<dbReference type="AlphaFoldDB" id="A0A553CMH9"/>
<dbReference type="SFLD" id="SFLDG01060">
    <property type="entry name" value="BATS_domain_containing"/>
    <property type="match status" value="1"/>
</dbReference>
<dbReference type="CDD" id="cd01335">
    <property type="entry name" value="Radical_SAM"/>
    <property type="match status" value="1"/>
</dbReference>
<gene>
    <name evidence="8" type="primary">hydE</name>
    <name evidence="8" type="ORF">FNW17_06720</name>
</gene>
<evidence type="ECO:0000256" key="6">
    <source>
        <dbReference type="PIRSR" id="PIRSR004762-2"/>
    </source>
</evidence>
<feature type="binding site" evidence="6">
    <location>
        <position position="178"/>
    </location>
    <ligand>
        <name>S-adenosyl-L-methionine</name>
        <dbReference type="ChEBI" id="CHEBI:59789"/>
    </ligand>
</feature>
<evidence type="ECO:0000256" key="3">
    <source>
        <dbReference type="ARBA" id="ARBA00023004"/>
    </source>
</evidence>
<evidence type="ECO:0000256" key="1">
    <source>
        <dbReference type="ARBA" id="ARBA00022691"/>
    </source>
</evidence>
<feature type="binding site" evidence="6">
    <location>
        <position position="131"/>
    </location>
    <ligand>
        <name>(3R)-3-methyl-D-ornithine</name>
        <dbReference type="ChEBI" id="CHEBI:64642"/>
    </ligand>
</feature>
<name>A0A553CMH9_9FLAO</name>
<dbReference type="InterPro" id="IPR007197">
    <property type="entry name" value="rSAM"/>
</dbReference>
<comment type="caution">
    <text evidence="8">The sequence shown here is derived from an EMBL/GenBank/DDBJ whole genome shotgun (WGS) entry which is preliminary data.</text>
</comment>
<keyword evidence="4 5" id="KW-0411">Iron-sulfur</keyword>
<proteinExistence type="predicted"/>
<evidence type="ECO:0000256" key="2">
    <source>
        <dbReference type="ARBA" id="ARBA00022723"/>
    </source>
</evidence>
<dbReference type="PANTHER" id="PTHR43726">
    <property type="entry name" value="3-METHYLORNITHINE SYNTHASE"/>
    <property type="match status" value="1"/>
</dbReference>
<dbReference type="Proteomes" id="UP000318585">
    <property type="component" value="Unassembled WGS sequence"/>
</dbReference>